<dbReference type="Pfam" id="PF18106">
    <property type="entry name" value="Rol_Rep_N"/>
    <property type="match status" value="1"/>
</dbReference>
<reference evidence="3 4" key="1">
    <citation type="submission" date="2016-06" db="EMBL/GenBank/DDBJ databases">
        <title>Four novel species of enterococci isolated from chicken manure.</title>
        <authorList>
            <person name="Van Tyne D."/>
        </authorList>
    </citation>
    <scope>NUCLEOTIDE SEQUENCE [LARGE SCALE GENOMIC DNA]</scope>
    <source>
        <strain evidence="3 4">CU12B</strain>
    </source>
</reference>
<name>A0ABQ6YVP0_9ENTE</name>
<dbReference type="EMBL" id="MAEL01000059">
    <property type="protein sequence ID" value="KAF1301212.1"/>
    <property type="molecule type" value="Genomic_DNA"/>
</dbReference>
<comment type="caution">
    <text evidence="3">The sequence shown here is derived from an EMBL/GenBank/DDBJ whole genome shotgun (WGS) entry which is preliminary data.</text>
</comment>
<dbReference type="InterPro" id="IPR040819">
    <property type="entry name" value="Rol_Rep_N"/>
</dbReference>
<gene>
    <name evidence="3" type="ORF">BAU17_02775</name>
</gene>
<evidence type="ECO:0000259" key="2">
    <source>
        <dbReference type="Pfam" id="PF18106"/>
    </source>
</evidence>
<feature type="domain" description="Replication initiation protein-like C-terminal" evidence="1">
    <location>
        <begin position="113"/>
        <end position="281"/>
    </location>
</feature>
<evidence type="ECO:0008006" key="5">
    <source>
        <dbReference type="Google" id="ProtNLM"/>
    </source>
</evidence>
<keyword evidence="4" id="KW-1185">Reference proteome</keyword>
<evidence type="ECO:0000313" key="4">
    <source>
        <dbReference type="Proteomes" id="UP000782705"/>
    </source>
</evidence>
<sequence>MASQNNLRALFDWIQIQLFINEPLDTIIHNVLGIPSDYFFLKQGKLEHYDYDHVVEYGAIRIYFDSSEQKLDCMLVMSGEALEFYRTEVLGKMKLTVKDFLLNLFQVYENQFRITRVDPAIDDWNTIPYFTPQQLMKICRKKRFIYGKSTYFDVYGLETKEKGMTVYLKPPSADDRLKFYDKQAEQAKKQGVRKKDIPPWIRTEIVFRREKAHEFVRHYLALDIELIDLVKGYLKAKVKFYTDDEFKTPLRAWVKFLGKSRPFSLSIPKTKSGLVKKFDWYFHHGAIAVYHAYLFCIENHLLSHDERMVYEEKEVLFPPDLASELQKRATQYGRTELVEPIVERTKKATSRTGD</sequence>
<accession>A0ABQ6YVP0</accession>
<organism evidence="3 4">
    <name type="scientific">Candidatus Enterococcus willemsii</name>
    <dbReference type="NCBI Taxonomy" id="1857215"/>
    <lineage>
        <taxon>Bacteria</taxon>
        <taxon>Bacillati</taxon>
        <taxon>Bacillota</taxon>
        <taxon>Bacilli</taxon>
        <taxon>Lactobacillales</taxon>
        <taxon>Enterococcaceae</taxon>
        <taxon>Enterococcus</taxon>
    </lineage>
</organism>
<dbReference type="Proteomes" id="UP000782705">
    <property type="component" value="Unassembled WGS sequence"/>
</dbReference>
<feature type="domain" description="Rolling Circle replication initiation protein N-terminal" evidence="2">
    <location>
        <begin position="9"/>
        <end position="101"/>
    </location>
</feature>
<evidence type="ECO:0000259" key="1">
    <source>
        <dbReference type="Pfam" id="PF02486"/>
    </source>
</evidence>
<dbReference type="Pfam" id="PF02486">
    <property type="entry name" value="Rep_trans"/>
    <property type="match status" value="1"/>
</dbReference>
<dbReference type="InterPro" id="IPR003491">
    <property type="entry name" value="REP-like_C"/>
</dbReference>
<protein>
    <recommendedName>
        <fullName evidence="5">Rolling Circle replication initiation protein N-terminal domain-containing protein</fullName>
    </recommendedName>
</protein>
<evidence type="ECO:0000313" key="3">
    <source>
        <dbReference type="EMBL" id="KAF1301212.1"/>
    </source>
</evidence>
<proteinExistence type="predicted"/>